<dbReference type="RefSeq" id="XP_009171126.1">
    <property type="nucleotide sequence ID" value="XM_009172862.1"/>
</dbReference>
<dbReference type="CTD" id="20321542"/>
<reference evidence="1 2" key="1">
    <citation type="submission" date="2013-11" db="EMBL/GenBank/DDBJ databases">
        <title>Opisthorchis viverrini - life in the bile duct.</title>
        <authorList>
            <person name="Young N.D."/>
            <person name="Nagarajan N."/>
            <person name="Lin S.J."/>
            <person name="Korhonen P.K."/>
            <person name="Jex A.R."/>
            <person name="Hall R.S."/>
            <person name="Safavi-Hemami H."/>
            <person name="Kaewkong W."/>
            <person name="Bertrand D."/>
            <person name="Gao S."/>
            <person name="Seet Q."/>
            <person name="Wongkham S."/>
            <person name="Teh B.T."/>
            <person name="Wongkham C."/>
            <person name="Intapan P.M."/>
            <person name="Maleewong W."/>
            <person name="Yang X."/>
            <person name="Hu M."/>
            <person name="Wang Z."/>
            <person name="Hofmann A."/>
            <person name="Sternberg P.W."/>
            <person name="Tan P."/>
            <person name="Wang J."/>
            <person name="Gasser R.B."/>
        </authorList>
    </citation>
    <scope>NUCLEOTIDE SEQUENCE [LARGE SCALE GENOMIC DNA]</scope>
</reference>
<proteinExistence type="predicted"/>
<keyword evidence="2" id="KW-1185">Reference proteome</keyword>
<dbReference type="GeneID" id="20321542"/>
<name>A0A074ZD78_OPIVI</name>
<gene>
    <name evidence="1" type="ORF">T265_07363</name>
</gene>
<dbReference type="Proteomes" id="UP000054324">
    <property type="component" value="Unassembled WGS sequence"/>
</dbReference>
<dbReference type="EMBL" id="KL596786">
    <property type="protein sequence ID" value="KER25143.1"/>
    <property type="molecule type" value="Genomic_DNA"/>
</dbReference>
<evidence type="ECO:0000313" key="2">
    <source>
        <dbReference type="Proteomes" id="UP000054324"/>
    </source>
</evidence>
<dbReference type="AlphaFoldDB" id="A0A074ZD78"/>
<organism evidence="1 2">
    <name type="scientific">Opisthorchis viverrini</name>
    <name type="common">Southeast Asian liver fluke</name>
    <dbReference type="NCBI Taxonomy" id="6198"/>
    <lineage>
        <taxon>Eukaryota</taxon>
        <taxon>Metazoa</taxon>
        <taxon>Spiralia</taxon>
        <taxon>Lophotrochozoa</taxon>
        <taxon>Platyhelminthes</taxon>
        <taxon>Trematoda</taxon>
        <taxon>Digenea</taxon>
        <taxon>Opisthorchiida</taxon>
        <taxon>Opisthorchiata</taxon>
        <taxon>Opisthorchiidae</taxon>
        <taxon>Opisthorchis</taxon>
    </lineage>
</organism>
<protein>
    <submittedName>
        <fullName evidence="1">Uncharacterized protein</fullName>
    </submittedName>
</protein>
<sequence length="101" mass="11183">MPDPDGNDVTCTLQIHTTLINNDLNSKFFDNSVLRQTSLTGAEEFLESLNIAELRSSVMFESPVLETDRDSKDCELRSIAHKCPVAGSFKLKMSSVSVFVV</sequence>
<accession>A0A074ZD78</accession>
<evidence type="ECO:0000313" key="1">
    <source>
        <dbReference type="EMBL" id="KER25143.1"/>
    </source>
</evidence>
<dbReference type="KEGG" id="ovi:T265_07363"/>